<evidence type="ECO:0000256" key="3">
    <source>
        <dbReference type="ARBA" id="ARBA00022837"/>
    </source>
</evidence>
<comment type="subcellular location">
    <subcellularLocation>
        <location evidence="1">Cell membrane</location>
    </subcellularLocation>
</comment>
<feature type="transmembrane region" description="Helical" evidence="5">
    <location>
        <begin position="340"/>
        <end position="358"/>
    </location>
</feature>
<evidence type="ECO:0000313" key="10">
    <source>
        <dbReference type="Proteomes" id="UP001516023"/>
    </source>
</evidence>
<feature type="chain" id="PRO_5044770904" description="Calmodulin" evidence="6">
    <location>
        <begin position="23"/>
        <end position="882"/>
    </location>
</feature>
<feature type="transmembrane region" description="Helical" evidence="5">
    <location>
        <begin position="636"/>
        <end position="657"/>
    </location>
</feature>
<dbReference type="PROSITE" id="PS51379">
    <property type="entry name" value="4FE4S_FER_2"/>
    <property type="match status" value="1"/>
</dbReference>
<keyword evidence="4 5" id="KW-0472">Membrane</keyword>
<evidence type="ECO:0000256" key="5">
    <source>
        <dbReference type="SAM" id="Phobius"/>
    </source>
</evidence>
<evidence type="ECO:0000313" key="9">
    <source>
        <dbReference type="EMBL" id="KAL3796747.1"/>
    </source>
</evidence>
<sequence>MVFKQALIIFAIATFACGLANALAPSNLKGRFNYIPKFHSSNSRYRFDLYAANAIMEGTSPKSIQLRNQIQAIRNDPSSNLPIILYGPRGSGKGELAEEIVKGLPSWQTQNVYRLSLDDGLHFIDTILGTNSHPGLLDDLAVQSNTTLILKGFQSKHVESKEKYDRREELLRALAGLVHGRNYFSTYENRTKSFLPRVVGCTQRTPEYFGEKPDAIFIKVPSFESRRKDLKDIAKAKLKVFEQKFELNDVVLSKEAVQRLLDHTWGIDADKELDSELCNGLKLLASEQKWNPFASNALKSRHLLVNAYNEKIRIRLLYEVPFLREVLMSPWVFGKTLRYIVTPVFVLYLAVLFLGPQARDDNAALTVFWAGWWPGNMLVFPFLGRIWCAVCPFMAVGDLTQEIATSLGVRFRKWPDWGRTAGPVFAFGLFYAILLWEELWDLPENANLSAWLLLLITSGAVVNSLAFEKRLWCRYMCPIGAMNKMFATASMTEVRTWKANCDGCTNPTCVKGESPNLDPSDTFALKGCTMGLKNNQLRDMGDCVMCMSCVKNCEREAPELNLRPIGQDYGLPWLLPMQIQRPESLALSQVETNFWLGGIITILQGSVALHYLPKILADLGIDATIATAPFALDMPFALHAALAILILAFPGTLSYAADAMSIPLESLVNVWKRELTPHPAENSLVVKLYESMLKEGQSMMQWDIDGDGNVSVWEIKEGLKRAGIPAFQHELIQNVLMPFSDKQSDIPISALIDRIQQLYFDIKEAERKPTYQSITAENELNTKLTFVEIFNDLDKDDDGFITKDELYAMSAQGYLKNPLTEHEANDLFDEADILGLGRLNLFEFMSIMRKTVSVGIQEIGYGYLPLAWGSLTAYWLGLGMQE</sequence>
<dbReference type="InterPro" id="IPR017900">
    <property type="entry name" value="4Fe4S_Fe_S_CS"/>
</dbReference>
<dbReference type="PROSITE" id="PS51257">
    <property type="entry name" value="PROKAR_LIPOPROTEIN"/>
    <property type="match status" value="1"/>
</dbReference>
<feature type="transmembrane region" description="Helical" evidence="5">
    <location>
        <begin position="378"/>
        <end position="396"/>
    </location>
</feature>
<name>A0ABD3Q9I9_9STRA</name>
<feature type="domain" description="EF-hand" evidence="7">
    <location>
        <begin position="781"/>
        <end position="816"/>
    </location>
</feature>
<dbReference type="SUPFAM" id="SSF54862">
    <property type="entry name" value="4Fe-4S ferredoxins"/>
    <property type="match status" value="1"/>
</dbReference>
<feature type="transmembrane region" description="Helical" evidence="5">
    <location>
        <begin position="417"/>
        <end position="436"/>
    </location>
</feature>
<keyword evidence="5" id="KW-0812">Transmembrane</keyword>
<dbReference type="CDD" id="cd00051">
    <property type="entry name" value="EFh"/>
    <property type="match status" value="1"/>
</dbReference>
<dbReference type="InterPro" id="IPR002048">
    <property type="entry name" value="EF_hand_dom"/>
</dbReference>
<evidence type="ECO:0008006" key="11">
    <source>
        <dbReference type="Google" id="ProtNLM"/>
    </source>
</evidence>
<dbReference type="SMART" id="SM00054">
    <property type="entry name" value="EFh"/>
    <property type="match status" value="3"/>
</dbReference>
<dbReference type="Pfam" id="PF12801">
    <property type="entry name" value="Fer4_5"/>
    <property type="match status" value="2"/>
</dbReference>
<accession>A0ABD3Q9I9</accession>
<organism evidence="9 10">
    <name type="scientific">Cyclotella cryptica</name>
    <dbReference type="NCBI Taxonomy" id="29204"/>
    <lineage>
        <taxon>Eukaryota</taxon>
        <taxon>Sar</taxon>
        <taxon>Stramenopiles</taxon>
        <taxon>Ochrophyta</taxon>
        <taxon>Bacillariophyta</taxon>
        <taxon>Coscinodiscophyceae</taxon>
        <taxon>Thalassiosirophycidae</taxon>
        <taxon>Stephanodiscales</taxon>
        <taxon>Stephanodiscaceae</taxon>
        <taxon>Cyclotella</taxon>
    </lineage>
</organism>
<keyword evidence="10" id="KW-1185">Reference proteome</keyword>
<dbReference type="InterPro" id="IPR052378">
    <property type="entry name" value="NosR_regulator"/>
</dbReference>
<dbReference type="InterPro" id="IPR011992">
    <property type="entry name" value="EF-hand-dom_pair"/>
</dbReference>
<keyword evidence="5" id="KW-1133">Transmembrane helix</keyword>
<dbReference type="InterPro" id="IPR018247">
    <property type="entry name" value="EF_Hand_1_Ca_BS"/>
</dbReference>
<dbReference type="InterPro" id="IPR027417">
    <property type="entry name" value="P-loop_NTPase"/>
</dbReference>
<protein>
    <recommendedName>
        <fullName evidence="11">Calmodulin</fullName>
    </recommendedName>
</protein>
<gene>
    <name evidence="9" type="ORF">HJC23_010894</name>
</gene>
<evidence type="ECO:0000256" key="4">
    <source>
        <dbReference type="ARBA" id="ARBA00023136"/>
    </source>
</evidence>
<dbReference type="InterPro" id="IPR017896">
    <property type="entry name" value="4Fe4S_Fe-S-bd"/>
</dbReference>
<comment type="caution">
    <text evidence="9">The sequence shown here is derived from an EMBL/GenBank/DDBJ whole genome shotgun (WGS) entry which is preliminary data.</text>
</comment>
<dbReference type="EMBL" id="JABMIG020000060">
    <property type="protein sequence ID" value="KAL3796747.1"/>
    <property type="molecule type" value="Genomic_DNA"/>
</dbReference>
<keyword evidence="3" id="KW-0106">Calcium</keyword>
<dbReference type="SUPFAM" id="SSF52540">
    <property type="entry name" value="P-loop containing nucleoside triphosphate hydrolases"/>
    <property type="match status" value="1"/>
</dbReference>
<dbReference type="AlphaFoldDB" id="A0ABD3Q9I9"/>
<dbReference type="SUPFAM" id="SSF47473">
    <property type="entry name" value="EF-hand"/>
    <property type="match status" value="1"/>
</dbReference>
<dbReference type="PROSITE" id="PS00018">
    <property type="entry name" value="EF_HAND_1"/>
    <property type="match status" value="2"/>
</dbReference>
<dbReference type="PROSITE" id="PS00198">
    <property type="entry name" value="4FE4S_FER_1"/>
    <property type="match status" value="1"/>
</dbReference>
<dbReference type="PANTHER" id="PTHR30224">
    <property type="entry name" value="ELECTRON TRANSPORT PROTEIN"/>
    <property type="match status" value="1"/>
</dbReference>
<proteinExistence type="predicted"/>
<evidence type="ECO:0000256" key="1">
    <source>
        <dbReference type="ARBA" id="ARBA00004236"/>
    </source>
</evidence>
<evidence type="ECO:0000256" key="6">
    <source>
        <dbReference type="SAM" id="SignalP"/>
    </source>
</evidence>
<feature type="domain" description="4Fe-4S ferredoxin-type" evidence="8">
    <location>
        <begin position="534"/>
        <end position="563"/>
    </location>
</feature>
<dbReference type="PROSITE" id="PS50222">
    <property type="entry name" value="EF_HAND_2"/>
    <property type="match status" value="1"/>
</dbReference>
<reference evidence="9 10" key="1">
    <citation type="journal article" date="2020" name="G3 (Bethesda)">
        <title>Improved Reference Genome for Cyclotella cryptica CCMP332, a Model for Cell Wall Morphogenesis, Salinity Adaptation, and Lipid Production in Diatoms (Bacillariophyta).</title>
        <authorList>
            <person name="Roberts W.R."/>
            <person name="Downey K.M."/>
            <person name="Ruck E.C."/>
            <person name="Traller J.C."/>
            <person name="Alverson A.J."/>
        </authorList>
    </citation>
    <scope>NUCLEOTIDE SEQUENCE [LARGE SCALE GENOMIC DNA]</scope>
    <source>
        <strain evidence="9 10">CCMP332</strain>
    </source>
</reference>
<dbReference type="Proteomes" id="UP001516023">
    <property type="component" value="Unassembled WGS sequence"/>
</dbReference>
<keyword evidence="2" id="KW-1003">Cell membrane</keyword>
<dbReference type="PANTHER" id="PTHR30224:SF4">
    <property type="entry name" value="ELECTRON TRANSPORT PROTEIN YCCM-RELATED"/>
    <property type="match status" value="1"/>
</dbReference>
<evidence type="ECO:0000256" key="2">
    <source>
        <dbReference type="ARBA" id="ARBA00022475"/>
    </source>
</evidence>
<keyword evidence="6" id="KW-0732">Signal</keyword>
<feature type="signal peptide" evidence="6">
    <location>
        <begin position="1"/>
        <end position="22"/>
    </location>
</feature>
<dbReference type="Pfam" id="PF13499">
    <property type="entry name" value="EF-hand_7"/>
    <property type="match status" value="1"/>
</dbReference>
<dbReference type="Gene3D" id="1.10.238.10">
    <property type="entry name" value="EF-hand"/>
    <property type="match status" value="1"/>
</dbReference>
<feature type="transmembrane region" description="Helical" evidence="5">
    <location>
        <begin position="448"/>
        <end position="467"/>
    </location>
</feature>
<evidence type="ECO:0000259" key="8">
    <source>
        <dbReference type="PROSITE" id="PS51379"/>
    </source>
</evidence>
<dbReference type="GO" id="GO:0005886">
    <property type="term" value="C:plasma membrane"/>
    <property type="evidence" value="ECO:0007669"/>
    <property type="project" value="UniProtKB-SubCell"/>
</dbReference>
<evidence type="ECO:0000259" key="7">
    <source>
        <dbReference type="PROSITE" id="PS50222"/>
    </source>
</evidence>